<comment type="caution">
    <text evidence="3">The sequence shown here is derived from an EMBL/GenBank/DDBJ whole genome shotgun (WGS) entry which is preliminary data.</text>
</comment>
<evidence type="ECO:0000256" key="1">
    <source>
        <dbReference type="SAM" id="MobiDB-lite"/>
    </source>
</evidence>
<evidence type="ECO:0000313" key="4">
    <source>
        <dbReference type="Proteomes" id="UP000489961"/>
    </source>
</evidence>
<dbReference type="Pfam" id="PF22881">
    <property type="entry name" value="FilE_C"/>
    <property type="match status" value="1"/>
</dbReference>
<reference evidence="3 4" key="1">
    <citation type="submission" date="2020-02" db="EMBL/GenBank/DDBJ databases">
        <authorList>
            <person name="Chaudhuri R."/>
        </authorList>
    </citation>
    <scope>NUCLEOTIDE SEQUENCE [LARGE SCALE GENOMIC DNA]</scope>
    <source>
        <strain evidence="3">SFB21</strain>
    </source>
</reference>
<dbReference type="NCBIfam" id="NF033645">
    <property type="entry name" value="pilus_FilE"/>
    <property type="match status" value="1"/>
</dbReference>
<dbReference type="RefSeq" id="WP_254592228.1">
    <property type="nucleotide sequence ID" value="NZ_CADDTS010000033.1"/>
</dbReference>
<gene>
    <name evidence="3" type="ORF">SFB21_2027</name>
</gene>
<dbReference type="Proteomes" id="UP000489961">
    <property type="component" value="Unassembled WGS sequence"/>
</dbReference>
<proteinExistence type="predicted"/>
<sequence length="426" mass="47754">MKSILTLCMVQVSFSYAGEFYTIIGPDGRPMVVQQKVPAKSIKSEQTKQTVKESLQEVLPQQNSATHVFKTEQAVIVKESQHQLPQNNNAKVIQIAPALTGDKVPQYESQSSKNIPKAKKSEDSELSVESDLSKGVEPKISIGKKVKKQKTDIIPVEFKVEKEDVEAHSKIDNFEPKQPSMSRAVNKQATEDTEAFATIDGEKYIKNEYLEDKEFNLEGKKRFYTMPEGIIDTKHGATRLQVVEREKGVSKSLLQSFFNKKQQQDSGPITLSSTYYRVSQADAVNSLGHQCIQDKKIKDAKTVSLNKDINVWPRAPLKEQFDFEIVKLANAIQNVQINSYASRQENPTFYWPFVVFLDSKGCVLEGAGGFKNNEASSSFISHEKIEGVIHVPEKSQYILLTPLASAIDLDNRALTNQGQLKLIAIR</sequence>
<dbReference type="AlphaFoldDB" id="A0A811GJR0"/>
<feature type="region of interest" description="Disordered" evidence="1">
    <location>
        <begin position="104"/>
        <end position="133"/>
    </location>
</feature>
<accession>A0A811GJR0</accession>
<dbReference type="EMBL" id="CADDTS010000033">
    <property type="protein sequence ID" value="CAB1216873.1"/>
    <property type="molecule type" value="Genomic_DNA"/>
</dbReference>
<dbReference type="InterPro" id="IPR055226">
    <property type="entry name" value="FilE_C"/>
</dbReference>
<evidence type="ECO:0000313" key="3">
    <source>
        <dbReference type="EMBL" id="CAB1216873.1"/>
    </source>
</evidence>
<organism evidence="3 4">
    <name type="scientific">Acinetobacter bouvetii</name>
    <dbReference type="NCBI Taxonomy" id="202951"/>
    <lineage>
        <taxon>Bacteria</taxon>
        <taxon>Pseudomonadati</taxon>
        <taxon>Pseudomonadota</taxon>
        <taxon>Gammaproteobacteria</taxon>
        <taxon>Moraxellales</taxon>
        <taxon>Moraxellaceae</taxon>
        <taxon>Acinetobacter</taxon>
    </lineage>
</organism>
<protein>
    <recommendedName>
        <fullName evidence="2">FilE C-terminal domain-containing protein</fullName>
    </recommendedName>
</protein>
<dbReference type="InterPro" id="IPR049782">
    <property type="entry name" value="FilE-like"/>
</dbReference>
<name>A0A811GJR0_9GAMM</name>
<evidence type="ECO:0000259" key="2">
    <source>
        <dbReference type="Pfam" id="PF22881"/>
    </source>
</evidence>
<feature type="domain" description="FilE C-terminal" evidence="2">
    <location>
        <begin position="262"/>
        <end position="426"/>
    </location>
</feature>